<dbReference type="Proteomes" id="UP000321113">
    <property type="component" value="Unassembled WGS sequence"/>
</dbReference>
<dbReference type="OrthoDB" id="7593840at2"/>
<dbReference type="AlphaFoldDB" id="A0A511QTM9"/>
<gene>
    <name evidence="1" type="ORF">VSU01S_29250</name>
</gene>
<evidence type="ECO:0000313" key="1">
    <source>
        <dbReference type="EMBL" id="GEM80680.1"/>
    </source>
</evidence>
<protein>
    <submittedName>
        <fullName evidence="1">Uncharacterized protein</fullName>
    </submittedName>
</protein>
<keyword evidence="2" id="KW-1185">Reference proteome</keyword>
<proteinExistence type="predicted"/>
<reference evidence="1 2" key="1">
    <citation type="submission" date="2019-07" db="EMBL/GenBank/DDBJ databases">
        <title>Whole genome shotgun sequence of Vibrio superstes NBRC 103154.</title>
        <authorList>
            <person name="Hosoyama A."/>
            <person name="Uohara A."/>
            <person name="Ohji S."/>
            <person name="Ichikawa N."/>
        </authorList>
    </citation>
    <scope>NUCLEOTIDE SEQUENCE [LARGE SCALE GENOMIC DNA]</scope>
    <source>
        <strain evidence="1 2">NBRC 103154</strain>
    </source>
</reference>
<evidence type="ECO:0000313" key="2">
    <source>
        <dbReference type="Proteomes" id="UP000321113"/>
    </source>
</evidence>
<accession>A0A511QTM9</accession>
<dbReference type="RefSeq" id="WP_119010435.1">
    <property type="nucleotide sequence ID" value="NZ_BJXK01000012.1"/>
</dbReference>
<comment type="caution">
    <text evidence="1">The sequence shown here is derived from an EMBL/GenBank/DDBJ whole genome shotgun (WGS) entry which is preliminary data.</text>
</comment>
<sequence>MELRRFSTAAAIVGTAFAPTYSYASSFELPIWKSEAEERGYVLPKAFGLSVGYMKVEQGINVTSIDLNGLKTSLGNEGTPGYPGRPEQCIPLTGICIPEIPAIPGIPSDIPINSIDVETIGGYQESEVWTVRADMWLFPFLNFYAIAGKISGYSETDIIVNVNYGNDRNLTLPQLPFKLDLDGNMYGGGFVVAGGYEEWFTIIDASYTKTNLTVIDGGIDSIVVTPRVGYDFTNHGHPIRVWVGGQYQNIQQTLKGDLRDLFPAEFVDLIEADGETAGFVVQQELESEWNTVVGFNYVINPTFNIIGEFGFGDRQSAFISLDTRF</sequence>
<dbReference type="EMBL" id="BJXK01000012">
    <property type="protein sequence ID" value="GEM80680.1"/>
    <property type="molecule type" value="Genomic_DNA"/>
</dbReference>
<name>A0A511QTM9_9VIBR</name>
<organism evidence="1 2">
    <name type="scientific">Vibrio superstes NBRC 103154</name>
    <dbReference type="NCBI Taxonomy" id="1219062"/>
    <lineage>
        <taxon>Bacteria</taxon>
        <taxon>Pseudomonadati</taxon>
        <taxon>Pseudomonadota</taxon>
        <taxon>Gammaproteobacteria</taxon>
        <taxon>Vibrionales</taxon>
        <taxon>Vibrionaceae</taxon>
        <taxon>Vibrio</taxon>
    </lineage>
</organism>